<dbReference type="PANTHER" id="PTHR15952:SF11">
    <property type="entry name" value="EXPORTIN-T"/>
    <property type="match status" value="1"/>
</dbReference>
<dbReference type="EMBL" id="UZAL01036123">
    <property type="protein sequence ID" value="VDP69181.1"/>
    <property type="molecule type" value="Genomic_DNA"/>
</dbReference>
<keyword evidence="3" id="KW-1185">Reference proteome</keyword>
<dbReference type="GO" id="GO:0005737">
    <property type="term" value="C:cytoplasm"/>
    <property type="evidence" value="ECO:0007669"/>
    <property type="project" value="UniProtKB-SubCell"/>
</dbReference>
<dbReference type="InterPro" id="IPR040017">
    <property type="entry name" value="XPOT"/>
</dbReference>
<dbReference type="GO" id="GO:0031267">
    <property type="term" value="F:small GTPase binding"/>
    <property type="evidence" value="ECO:0007669"/>
    <property type="project" value="InterPro"/>
</dbReference>
<keyword evidence="1" id="KW-0539">Nucleus</keyword>
<keyword evidence="1" id="KW-0820">tRNA-binding</keyword>
<dbReference type="GO" id="GO:0005643">
    <property type="term" value="C:nuclear pore"/>
    <property type="evidence" value="ECO:0007669"/>
    <property type="project" value="TreeGrafter"/>
</dbReference>
<dbReference type="AlphaFoldDB" id="A0A183PMS1"/>
<comment type="subcellular location">
    <subcellularLocation>
        <location evidence="1">Nucleus</location>
    </subcellularLocation>
    <subcellularLocation>
        <location evidence="1">Cytoplasm</location>
    </subcellularLocation>
    <text evidence="1">Shuttles between the nucleus and the cytoplasm.</text>
</comment>
<dbReference type="Gene3D" id="1.25.10.10">
    <property type="entry name" value="Leucine-rich Repeat Variant"/>
    <property type="match status" value="1"/>
</dbReference>
<evidence type="ECO:0000256" key="1">
    <source>
        <dbReference type="RuleBase" id="RU366037"/>
    </source>
</evidence>
<keyword evidence="1" id="KW-0813">Transport</keyword>
<dbReference type="InterPro" id="IPR011989">
    <property type="entry name" value="ARM-like"/>
</dbReference>
<proteinExistence type="inferred from homology"/>
<dbReference type="STRING" id="31246.A0A183PMS1"/>
<comment type="similarity">
    <text evidence="1">Belongs to the exportin family.</text>
</comment>
<protein>
    <recommendedName>
        <fullName evidence="1">Exportin-T</fullName>
    </recommendedName>
    <alternativeName>
        <fullName evidence="1">Exportin(tRNA)</fullName>
    </alternativeName>
    <alternativeName>
        <fullName evidence="1">tRNA exportin</fullName>
    </alternativeName>
</protein>
<dbReference type="PANTHER" id="PTHR15952">
    <property type="entry name" value="EXPORTIN-T/LOS1"/>
    <property type="match status" value="1"/>
</dbReference>
<evidence type="ECO:0000313" key="3">
    <source>
        <dbReference type="Proteomes" id="UP000269396"/>
    </source>
</evidence>
<keyword evidence="1" id="KW-0963">Cytoplasm</keyword>
<dbReference type="Proteomes" id="UP000269396">
    <property type="component" value="Unassembled WGS sequence"/>
</dbReference>
<dbReference type="GO" id="GO:0000049">
    <property type="term" value="F:tRNA binding"/>
    <property type="evidence" value="ECO:0007669"/>
    <property type="project" value="UniProtKB-UniRule"/>
</dbReference>
<dbReference type="SUPFAM" id="SSF48371">
    <property type="entry name" value="ARM repeat"/>
    <property type="match status" value="1"/>
</dbReference>
<reference evidence="2 3" key="1">
    <citation type="submission" date="2018-11" db="EMBL/GenBank/DDBJ databases">
        <authorList>
            <consortium name="Pathogen Informatics"/>
        </authorList>
    </citation>
    <scope>NUCLEOTIDE SEQUENCE [LARGE SCALE GENOMIC DNA]</scope>
    <source>
        <strain>Denwood</strain>
        <strain evidence="3">Zambia</strain>
    </source>
</reference>
<evidence type="ECO:0000313" key="2">
    <source>
        <dbReference type="EMBL" id="VDP69181.1"/>
    </source>
</evidence>
<gene>
    <name evidence="2" type="ORF">SMTD_LOCUS15656</name>
</gene>
<dbReference type="GO" id="GO:0016363">
    <property type="term" value="C:nuclear matrix"/>
    <property type="evidence" value="ECO:0007669"/>
    <property type="project" value="TreeGrafter"/>
</dbReference>
<organism evidence="2 3">
    <name type="scientific">Schistosoma mattheei</name>
    <dbReference type="NCBI Taxonomy" id="31246"/>
    <lineage>
        <taxon>Eukaryota</taxon>
        <taxon>Metazoa</taxon>
        <taxon>Spiralia</taxon>
        <taxon>Lophotrochozoa</taxon>
        <taxon>Platyhelminthes</taxon>
        <taxon>Trematoda</taxon>
        <taxon>Digenea</taxon>
        <taxon>Strigeidida</taxon>
        <taxon>Schistosomatoidea</taxon>
        <taxon>Schistosomatidae</taxon>
        <taxon>Schistosoma</taxon>
    </lineage>
</organism>
<keyword evidence="1" id="KW-0694">RNA-binding</keyword>
<dbReference type="InterPro" id="IPR016024">
    <property type="entry name" value="ARM-type_fold"/>
</dbReference>
<name>A0A183PMS1_9TREM</name>
<dbReference type="GO" id="GO:0071528">
    <property type="term" value="P:tRNA re-export from nucleus"/>
    <property type="evidence" value="ECO:0007669"/>
    <property type="project" value="UniProtKB-UniRule"/>
</dbReference>
<comment type="function">
    <text evidence="1">tRNA nucleus export receptor which facilitates tRNA translocation across the nuclear pore complex.</text>
</comment>
<accession>A0A183PMS1</accession>
<sequence length="460" mass="50792">MLVNLGNIEAYAQKTLLPHTEEYLSRFSDLLELSLEPDSSVVNGELNGNVGFANGNTSNFGKSVKTGLGITEQGFLYEAAAQLIAAGGIQLPNSDNSNNNGEDRVGELFRVLLTPVMIQYDQFVTKKTTRVFSQPKSVMTSGCEAVLIDAMHLIISELSRFPTEAASPGRQAACAGVRAFLHRMVACIVPTNESNSIGCRSTLTSDILLVALVDAVPKLVRPLQSTVACYTTANQVLDIVDAEQRWKEIRDVIPLVTQVVLRYKNQSIPFLSTCLPHLMEVIINALNESLPPNHPTLIEEKKLLRRGYLQLVQTIYQSVPDVFSQLISENIVQNLSTVLGQVQACLESDDPTGLRSGVILFLQLIQSAAHNLQFYEDFLLPHLVPFFILGPISPVFRLTDGQFILALDKIAESLHVLYQKQVSCFSFFYSDNLVLLLSLISVLINSVVCLFRKLTAFRFA</sequence>